<keyword evidence="6 9" id="KW-0560">Oxidoreductase</keyword>
<evidence type="ECO:0000256" key="2">
    <source>
        <dbReference type="ARBA" id="ARBA00007870"/>
    </source>
</evidence>
<dbReference type="Gene3D" id="3.40.50.720">
    <property type="entry name" value="NAD(P)-binding Rossmann-like Domain"/>
    <property type="match status" value="1"/>
</dbReference>
<feature type="domain" description="Ketopantoate reductase N-terminal" evidence="10">
    <location>
        <begin position="6"/>
        <end position="159"/>
    </location>
</feature>
<dbReference type="InterPro" id="IPR013328">
    <property type="entry name" value="6PGD_dom2"/>
</dbReference>
<name>A0A1M7P5E3_9FLAO</name>
<accession>A0A1M7P5E3</accession>
<sequence>MNSKKITLIGLGGVGGYFGFKIAQLIEDNPNYKITFVARNETYEIVKKNGLTLLSSEYTQSVAKPSNIINNFDEIEESDLILICVKEYDLENVCNQIKDKITKNTTVMALMNGADIYERVRHIIKNGTFLPSCVYVASHIKEKGIVEHTGNTGKIIIGKDPVNQETDTKWIIDIFNNSGADITFKQNSFVDIWTKFFFIASFGLVSARYNKSIGQVGEEDFLKQRATQIMEEIQLITTKIKIDLPADIIRRTFEKGLSFPYATPTSLQLDVNSKKKNNELELFAGAIINYGKQLGIKTEETIKIYKEINQII</sequence>
<dbReference type="PANTHER" id="PTHR21708">
    <property type="entry name" value="PROBABLE 2-DEHYDROPANTOATE 2-REDUCTASE"/>
    <property type="match status" value="1"/>
</dbReference>
<dbReference type="InterPro" id="IPR036291">
    <property type="entry name" value="NAD(P)-bd_dom_sf"/>
</dbReference>
<evidence type="ECO:0000256" key="8">
    <source>
        <dbReference type="ARBA" id="ARBA00048793"/>
    </source>
</evidence>
<dbReference type="EMBL" id="FRCL01000014">
    <property type="protein sequence ID" value="SHN11746.1"/>
    <property type="molecule type" value="Genomic_DNA"/>
</dbReference>
<dbReference type="InterPro" id="IPR051402">
    <property type="entry name" value="KPR-Related"/>
</dbReference>
<dbReference type="SUPFAM" id="SSF48179">
    <property type="entry name" value="6-phosphogluconate dehydrogenase C-terminal domain-like"/>
    <property type="match status" value="1"/>
</dbReference>
<proteinExistence type="inferred from homology"/>
<organism evidence="12 13">
    <name type="scientific">Flavobacterium xinjiangense</name>
    <dbReference type="NCBI Taxonomy" id="178356"/>
    <lineage>
        <taxon>Bacteria</taxon>
        <taxon>Pseudomonadati</taxon>
        <taxon>Bacteroidota</taxon>
        <taxon>Flavobacteriia</taxon>
        <taxon>Flavobacteriales</taxon>
        <taxon>Flavobacteriaceae</taxon>
        <taxon>Flavobacterium</taxon>
    </lineage>
</organism>
<protein>
    <recommendedName>
        <fullName evidence="4 9">2-dehydropantoate 2-reductase</fullName>
        <ecNumber evidence="3 9">1.1.1.169</ecNumber>
    </recommendedName>
    <alternativeName>
        <fullName evidence="7 9">Ketopantoate reductase</fullName>
    </alternativeName>
</protein>
<evidence type="ECO:0000256" key="6">
    <source>
        <dbReference type="ARBA" id="ARBA00023002"/>
    </source>
</evidence>
<evidence type="ECO:0000313" key="12">
    <source>
        <dbReference type="EMBL" id="SHN11746.1"/>
    </source>
</evidence>
<dbReference type="RefSeq" id="WP_073210615.1">
    <property type="nucleotide sequence ID" value="NZ_FRCL01000014.1"/>
</dbReference>
<dbReference type="SUPFAM" id="SSF51735">
    <property type="entry name" value="NAD(P)-binding Rossmann-fold domains"/>
    <property type="match status" value="1"/>
</dbReference>
<evidence type="ECO:0000259" key="10">
    <source>
        <dbReference type="Pfam" id="PF02558"/>
    </source>
</evidence>
<dbReference type="UniPathway" id="UPA00028">
    <property type="reaction ID" value="UER00004"/>
</dbReference>
<keyword evidence="13" id="KW-1185">Reference proteome</keyword>
<dbReference type="PANTHER" id="PTHR21708:SF26">
    <property type="entry name" value="2-DEHYDROPANTOATE 2-REDUCTASE"/>
    <property type="match status" value="1"/>
</dbReference>
<evidence type="ECO:0000259" key="11">
    <source>
        <dbReference type="Pfam" id="PF08546"/>
    </source>
</evidence>
<dbReference type="Proteomes" id="UP000184092">
    <property type="component" value="Unassembled WGS sequence"/>
</dbReference>
<gene>
    <name evidence="12" type="ORF">SAMN05216269_1142</name>
</gene>
<dbReference type="NCBIfam" id="TIGR00745">
    <property type="entry name" value="apbA_panE"/>
    <property type="match status" value="1"/>
</dbReference>
<evidence type="ECO:0000256" key="3">
    <source>
        <dbReference type="ARBA" id="ARBA00013014"/>
    </source>
</evidence>
<evidence type="ECO:0000313" key="13">
    <source>
        <dbReference type="Proteomes" id="UP000184092"/>
    </source>
</evidence>
<keyword evidence="9" id="KW-0566">Pantothenate biosynthesis</keyword>
<dbReference type="Pfam" id="PF02558">
    <property type="entry name" value="ApbA"/>
    <property type="match status" value="1"/>
</dbReference>
<dbReference type="EC" id="1.1.1.169" evidence="3 9"/>
<dbReference type="OrthoDB" id="9796561at2"/>
<dbReference type="GO" id="GO:0008677">
    <property type="term" value="F:2-dehydropantoate 2-reductase activity"/>
    <property type="evidence" value="ECO:0007669"/>
    <property type="project" value="UniProtKB-EC"/>
</dbReference>
<keyword evidence="5 9" id="KW-0521">NADP</keyword>
<reference evidence="13" key="1">
    <citation type="submission" date="2016-11" db="EMBL/GenBank/DDBJ databases">
        <authorList>
            <person name="Varghese N."/>
            <person name="Submissions S."/>
        </authorList>
    </citation>
    <scope>NUCLEOTIDE SEQUENCE [LARGE SCALE GENOMIC DNA]</scope>
    <source>
        <strain evidence="13">CGMCC 1.2749</strain>
    </source>
</reference>
<dbReference type="Gene3D" id="1.10.1040.10">
    <property type="entry name" value="N-(1-d-carboxylethyl)-l-norvaline Dehydrogenase, domain 2"/>
    <property type="match status" value="1"/>
</dbReference>
<comment type="similarity">
    <text evidence="2 9">Belongs to the ketopantoate reductase family.</text>
</comment>
<dbReference type="STRING" id="178356.SAMN05216269_1142"/>
<dbReference type="AlphaFoldDB" id="A0A1M7P5E3"/>
<evidence type="ECO:0000256" key="5">
    <source>
        <dbReference type="ARBA" id="ARBA00022857"/>
    </source>
</evidence>
<dbReference type="GO" id="GO:0005737">
    <property type="term" value="C:cytoplasm"/>
    <property type="evidence" value="ECO:0007669"/>
    <property type="project" value="TreeGrafter"/>
</dbReference>
<dbReference type="InterPro" id="IPR013752">
    <property type="entry name" value="KPA_reductase"/>
</dbReference>
<evidence type="ECO:0000256" key="1">
    <source>
        <dbReference type="ARBA" id="ARBA00004994"/>
    </source>
</evidence>
<dbReference type="GO" id="GO:0015940">
    <property type="term" value="P:pantothenate biosynthetic process"/>
    <property type="evidence" value="ECO:0007669"/>
    <property type="project" value="UniProtKB-UniPathway"/>
</dbReference>
<dbReference type="InterPro" id="IPR008927">
    <property type="entry name" value="6-PGluconate_DH-like_C_sf"/>
</dbReference>
<comment type="catalytic activity">
    <reaction evidence="8 9">
        <text>(R)-pantoate + NADP(+) = 2-dehydropantoate + NADPH + H(+)</text>
        <dbReference type="Rhea" id="RHEA:16233"/>
        <dbReference type="ChEBI" id="CHEBI:11561"/>
        <dbReference type="ChEBI" id="CHEBI:15378"/>
        <dbReference type="ChEBI" id="CHEBI:15980"/>
        <dbReference type="ChEBI" id="CHEBI:57783"/>
        <dbReference type="ChEBI" id="CHEBI:58349"/>
        <dbReference type="EC" id="1.1.1.169"/>
    </reaction>
</comment>
<dbReference type="InterPro" id="IPR013332">
    <property type="entry name" value="KPR_N"/>
</dbReference>
<feature type="domain" description="Ketopantoate reductase C-terminal" evidence="11">
    <location>
        <begin position="191"/>
        <end position="309"/>
    </location>
</feature>
<evidence type="ECO:0000256" key="9">
    <source>
        <dbReference type="RuleBase" id="RU362068"/>
    </source>
</evidence>
<evidence type="ECO:0000256" key="4">
    <source>
        <dbReference type="ARBA" id="ARBA00019465"/>
    </source>
</evidence>
<dbReference type="Pfam" id="PF08546">
    <property type="entry name" value="ApbA_C"/>
    <property type="match status" value="1"/>
</dbReference>
<evidence type="ECO:0000256" key="7">
    <source>
        <dbReference type="ARBA" id="ARBA00032024"/>
    </source>
</evidence>
<dbReference type="InterPro" id="IPR003710">
    <property type="entry name" value="ApbA"/>
</dbReference>
<comment type="pathway">
    <text evidence="1 9">Cofactor biosynthesis; (R)-pantothenate biosynthesis; (R)-pantoate from 3-methyl-2-oxobutanoate: step 2/2.</text>
</comment>
<comment type="function">
    <text evidence="9">Catalyzes the NADPH-dependent reduction of ketopantoate into pantoic acid.</text>
</comment>